<protein>
    <recommendedName>
        <fullName evidence="4">WSC domain-containing protein</fullName>
    </recommendedName>
</protein>
<dbReference type="PANTHER" id="PTHR45964:SF8">
    <property type="entry name" value="SIALATE:O-SULFOTRANSFERASE 1"/>
    <property type="match status" value="1"/>
</dbReference>
<dbReference type="InterPro" id="IPR027417">
    <property type="entry name" value="P-loop_NTPase"/>
</dbReference>
<proteinExistence type="inferred from homology"/>
<evidence type="ECO:0000256" key="1">
    <source>
        <dbReference type="ARBA" id="ARBA00010236"/>
    </source>
</evidence>
<dbReference type="SMART" id="SM00321">
    <property type="entry name" value="WSC"/>
    <property type="match status" value="1"/>
</dbReference>
<feature type="region of interest" description="Disordered" evidence="3">
    <location>
        <begin position="1"/>
        <end position="35"/>
    </location>
</feature>
<dbReference type="PANTHER" id="PTHR45964">
    <property type="entry name" value="WSCD FAMILY MEMBER CG9164"/>
    <property type="match status" value="1"/>
</dbReference>
<comment type="caution">
    <text evidence="5">The sequence shown here is derived from an EMBL/GenBank/DDBJ whole genome shotgun (WGS) entry which is preliminary data.</text>
</comment>
<feature type="compositionally biased region" description="Acidic residues" evidence="3">
    <location>
        <begin position="1"/>
        <end position="11"/>
    </location>
</feature>
<dbReference type="Gene3D" id="3.40.50.300">
    <property type="entry name" value="P-loop containing nucleotide triphosphate hydrolases"/>
    <property type="match status" value="1"/>
</dbReference>
<dbReference type="GO" id="GO:0008146">
    <property type="term" value="F:sulfotransferase activity"/>
    <property type="evidence" value="ECO:0007669"/>
    <property type="project" value="InterPro"/>
</dbReference>
<dbReference type="InterPro" id="IPR051589">
    <property type="entry name" value="Sialate-O-sulfotransferase"/>
</dbReference>
<accession>A0AAD9E0Z7</accession>
<dbReference type="Pfam" id="PF01822">
    <property type="entry name" value="WSC"/>
    <property type="match status" value="1"/>
</dbReference>
<gene>
    <name evidence="5" type="ORF">P4O66_000328</name>
</gene>
<evidence type="ECO:0000313" key="6">
    <source>
        <dbReference type="Proteomes" id="UP001239994"/>
    </source>
</evidence>
<dbReference type="Proteomes" id="UP001239994">
    <property type="component" value="Unassembled WGS sequence"/>
</dbReference>
<reference evidence="5" key="1">
    <citation type="submission" date="2023-03" db="EMBL/GenBank/DDBJ databases">
        <title>Electrophorus voltai genome.</title>
        <authorList>
            <person name="Bian C."/>
        </authorList>
    </citation>
    <scope>NUCLEOTIDE SEQUENCE</scope>
    <source>
        <strain evidence="5">CB-2022</strain>
        <tissue evidence="5">Muscle</tissue>
    </source>
</reference>
<dbReference type="EMBL" id="JAROKS010000010">
    <property type="protein sequence ID" value="KAK1800284.1"/>
    <property type="molecule type" value="Genomic_DNA"/>
</dbReference>
<feature type="domain" description="WSC" evidence="4">
    <location>
        <begin position="181"/>
        <end position="273"/>
    </location>
</feature>
<evidence type="ECO:0000256" key="3">
    <source>
        <dbReference type="SAM" id="MobiDB-lite"/>
    </source>
</evidence>
<evidence type="ECO:0000259" key="4">
    <source>
        <dbReference type="PROSITE" id="PS51212"/>
    </source>
</evidence>
<dbReference type="PROSITE" id="PS51212">
    <property type="entry name" value="WSC"/>
    <property type="match status" value="1"/>
</dbReference>
<name>A0AAD9E0Z7_9TELE</name>
<evidence type="ECO:0000313" key="5">
    <source>
        <dbReference type="EMBL" id="KAK1800284.1"/>
    </source>
</evidence>
<dbReference type="InterPro" id="IPR002889">
    <property type="entry name" value="WSC_carb-bd"/>
</dbReference>
<dbReference type="Pfam" id="PF00685">
    <property type="entry name" value="Sulfotransfer_1"/>
    <property type="match status" value="1"/>
</dbReference>
<sequence>MGSGEEDEVEREIESREEERREEKKGSTAMATTGVLSEFKPEMQLEFFYQQRSWAKAAASLQHHRLHRLHRLQPTPQSPSQSPPFRKRSSVALFQRGTDTPSLLTPPRTLEVPGVSWHYRRPGSRIIQDLENNPLDLSGHRAEGERFMSRNLKLRHLRQRGFQGWRAERDDTVERNETRHKGTYMGCFVNDDKQRALGGTMLYDFRKMTSSLCQDTCSESGYQFAGLEYGTECHCGNRISAPRARTEDCNLDCRGERGSLCGGVARLSVYKVEEVLPGHRRYRNVHYHGCFLTPTNTSDDSLLQASHYNLTSQLCVEACTDKKVEGDLCGWSNTTNHSPPVDQDYFQVYSTPVLESRCRERTFLPERSSSIVALSSFPGAGNTWLRHLIELTTGYYTGSYYFDGSLYSKGEVLGLDTHESGPREIGMFDSAILLIRNPYRCLVAEFNRKCAGHLGHASDAHWKSNEWPEFVDSYASWWASHALAWLKYSRRLLVLHYEELREDLRPRLKLVAAFLNASVSEGRLLCAASNRDGHFKRSAALRLADDPFTLDMRTRIDGYVRAVNRALRDRNLSGLPEEYMPRL</sequence>
<keyword evidence="6" id="KW-1185">Reference proteome</keyword>
<dbReference type="SUPFAM" id="SSF52540">
    <property type="entry name" value="P-loop containing nucleoside triphosphate hydrolases"/>
    <property type="match status" value="1"/>
</dbReference>
<feature type="compositionally biased region" description="Basic and acidic residues" evidence="3">
    <location>
        <begin position="12"/>
        <end position="26"/>
    </location>
</feature>
<dbReference type="InterPro" id="IPR000863">
    <property type="entry name" value="Sulfotransferase_dom"/>
</dbReference>
<organism evidence="5 6">
    <name type="scientific">Electrophorus voltai</name>
    <dbReference type="NCBI Taxonomy" id="2609070"/>
    <lineage>
        <taxon>Eukaryota</taxon>
        <taxon>Metazoa</taxon>
        <taxon>Chordata</taxon>
        <taxon>Craniata</taxon>
        <taxon>Vertebrata</taxon>
        <taxon>Euteleostomi</taxon>
        <taxon>Actinopterygii</taxon>
        <taxon>Neopterygii</taxon>
        <taxon>Teleostei</taxon>
        <taxon>Ostariophysi</taxon>
        <taxon>Gymnotiformes</taxon>
        <taxon>Gymnotoidei</taxon>
        <taxon>Gymnotidae</taxon>
        <taxon>Electrophorus</taxon>
    </lineage>
</organism>
<comment type="similarity">
    <text evidence="1">Belongs to the WSCD family.</text>
</comment>
<evidence type="ECO:0000256" key="2">
    <source>
        <dbReference type="ARBA" id="ARBA00022737"/>
    </source>
</evidence>
<dbReference type="AlphaFoldDB" id="A0AAD9E0Z7"/>
<keyword evidence="2" id="KW-0677">Repeat</keyword>